<dbReference type="AlphaFoldDB" id="A0A0A8ZFB6"/>
<organism evidence="1">
    <name type="scientific">Arundo donax</name>
    <name type="common">Giant reed</name>
    <name type="synonym">Donax arundinaceus</name>
    <dbReference type="NCBI Taxonomy" id="35708"/>
    <lineage>
        <taxon>Eukaryota</taxon>
        <taxon>Viridiplantae</taxon>
        <taxon>Streptophyta</taxon>
        <taxon>Embryophyta</taxon>
        <taxon>Tracheophyta</taxon>
        <taxon>Spermatophyta</taxon>
        <taxon>Magnoliopsida</taxon>
        <taxon>Liliopsida</taxon>
        <taxon>Poales</taxon>
        <taxon>Poaceae</taxon>
        <taxon>PACMAD clade</taxon>
        <taxon>Arundinoideae</taxon>
        <taxon>Arundineae</taxon>
        <taxon>Arundo</taxon>
    </lineage>
</organism>
<dbReference type="EMBL" id="GBRH01262450">
    <property type="protein sequence ID" value="JAD35445.1"/>
    <property type="molecule type" value="Transcribed_RNA"/>
</dbReference>
<reference evidence="1" key="1">
    <citation type="submission" date="2014-09" db="EMBL/GenBank/DDBJ databases">
        <authorList>
            <person name="Magalhaes I.L.F."/>
            <person name="Oliveira U."/>
            <person name="Santos F.R."/>
            <person name="Vidigal T.H.D.A."/>
            <person name="Brescovit A.D."/>
            <person name="Santos A.J."/>
        </authorList>
    </citation>
    <scope>NUCLEOTIDE SEQUENCE</scope>
    <source>
        <tissue evidence="1">Shoot tissue taken approximately 20 cm above the soil surface</tissue>
    </source>
</reference>
<reference evidence="1" key="2">
    <citation type="journal article" date="2015" name="Data Brief">
        <title>Shoot transcriptome of the giant reed, Arundo donax.</title>
        <authorList>
            <person name="Barrero R.A."/>
            <person name="Guerrero F.D."/>
            <person name="Moolhuijzen P."/>
            <person name="Goolsby J.A."/>
            <person name="Tidwell J."/>
            <person name="Bellgard S.E."/>
            <person name="Bellgard M.I."/>
        </authorList>
    </citation>
    <scope>NUCLEOTIDE SEQUENCE</scope>
    <source>
        <tissue evidence="1">Shoot tissue taken approximately 20 cm above the soil surface</tissue>
    </source>
</reference>
<protein>
    <submittedName>
        <fullName evidence="1">Uncharacterized protein</fullName>
    </submittedName>
</protein>
<sequence>MKKEVQGMLAAGVQQLLEKATEAVLWDWNYHLLQMLAKDCMLLV</sequence>
<name>A0A0A8ZFB6_ARUDO</name>
<evidence type="ECO:0000313" key="1">
    <source>
        <dbReference type="EMBL" id="JAD35445.1"/>
    </source>
</evidence>
<accession>A0A0A8ZFB6</accession>
<proteinExistence type="predicted"/>